<gene>
    <name evidence="3" type="primary">tas</name>
    <name evidence="3" type="ORF">DSM107003_43550</name>
</gene>
<dbReference type="AlphaFoldDB" id="A0A433UIF2"/>
<dbReference type="CDD" id="cd19093">
    <property type="entry name" value="AKR_AtPLR-like"/>
    <property type="match status" value="1"/>
</dbReference>
<organism evidence="3 4">
    <name type="scientific">Trichormus variabilis SAG 1403-4b</name>
    <dbReference type="NCBI Taxonomy" id="447716"/>
    <lineage>
        <taxon>Bacteria</taxon>
        <taxon>Bacillati</taxon>
        <taxon>Cyanobacteriota</taxon>
        <taxon>Cyanophyceae</taxon>
        <taxon>Nostocales</taxon>
        <taxon>Nostocaceae</taxon>
        <taxon>Trichormus</taxon>
    </lineage>
</organism>
<dbReference type="EMBL" id="RSCM01000018">
    <property type="protein sequence ID" value="RUS93559.1"/>
    <property type="molecule type" value="Genomic_DNA"/>
</dbReference>
<keyword evidence="1" id="KW-0560">Oxidoreductase</keyword>
<dbReference type="InterPro" id="IPR036812">
    <property type="entry name" value="NAD(P)_OxRdtase_dom_sf"/>
</dbReference>
<evidence type="ECO:0000313" key="4">
    <source>
        <dbReference type="Proteomes" id="UP000276103"/>
    </source>
</evidence>
<protein>
    <submittedName>
        <fullName evidence="3">Oxidoreductase</fullName>
    </submittedName>
</protein>
<dbReference type="PANTHER" id="PTHR43625">
    <property type="entry name" value="AFLATOXIN B1 ALDEHYDE REDUCTASE"/>
    <property type="match status" value="1"/>
</dbReference>
<dbReference type="PANTHER" id="PTHR43625:SF5">
    <property type="entry name" value="PYRIDOXAL REDUCTASE, CHLOROPLASTIC"/>
    <property type="match status" value="1"/>
</dbReference>
<sequence>MDDQLQQVFNLCVSNGVTLFDTGDSYGTGRLNGRSELLLGRFASEYDGINKDNICIATKLAAYPWRWTRKSIISACNASAKRLGKNVDLVQMHWSTANYAPWQEVGLLDGLADLYEQGLVKGVGLSNYGTKRLQWVHKRFQERGVPIKTLQVQYSLLSTYPVTELGLKEVCDDLGIKLIAYSPLALGLLTGKFSEKGTFPKGIRGLLCRQLLPGMKPLLGCLQEIANSRSKTMSQVALNWCISKGTIPIPGAKNVEQAKENMGALGWLLSDGEMIELDHAADRVEKKMVQNIFQTK</sequence>
<dbReference type="Pfam" id="PF00248">
    <property type="entry name" value="Aldo_ket_red"/>
    <property type="match status" value="1"/>
</dbReference>
<keyword evidence="4" id="KW-1185">Reference proteome</keyword>
<reference evidence="3 4" key="1">
    <citation type="journal article" date="2019" name="Genome Biol. Evol.">
        <title>Day and night: Metabolic profiles and evolutionary relationships of six axenic non-marine cyanobacteria.</title>
        <authorList>
            <person name="Will S.E."/>
            <person name="Henke P."/>
            <person name="Boedeker C."/>
            <person name="Huang S."/>
            <person name="Brinkmann H."/>
            <person name="Rohde M."/>
            <person name="Jarek M."/>
            <person name="Friedl T."/>
            <person name="Seufert S."/>
            <person name="Schumacher M."/>
            <person name="Overmann J."/>
            <person name="Neumann-Schaal M."/>
            <person name="Petersen J."/>
        </authorList>
    </citation>
    <scope>NUCLEOTIDE SEQUENCE [LARGE SCALE GENOMIC DNA]</scope>
    <source>
        <strain evidence="3 4">SAG 1403-4b</strain>
    </source>
</reference>
<name>A0A433UIF2_ANAVA</name>
<dbReference type="GO" id="GO:0005737">
    <property type="term" value="C:cytoplasm"/>
    <property type="evidence" value="ECO:0007669"/>
    <property type="project" value="TreeGrafter"/>
</dbReference>
<feature type="domain" description="NADP-dependent oxidoreductase" evidence="2">
    <location>
        <begin position="3"/>
        <end position="280"/>
    </location>
</feature>
<dbReference type="Proteomes" id="UP000276103">
    <property type="component" value="Unassembled WGS sequence"/>
</dbReference>
<dbReference type="SUPFAM" id="SSF51430">
    <property type="entry name" value="NAD(P)-linked oxidoreductase"/>
    <property type="match status" value="1"/>
</dbReference>
<dbReference type="Gene3D" id="3.20.20.100">
    <property type="entry name" value="NADP-dependent oxidoreductase domain"/>
    <property type="match status" value="1"/>
</dbReference>
<accession>A0A433UIF2</accession>
<proteinExistence type="predicted"/>
<evidence type="ECO:0000313" key="3">
    <source>
        <dbReference type="EMBL" id="RUS93559.1"/>
    </source>
</evidence>
<comment type="caution">
    <text evidence="3">The sequence shown here is derived from an EMBL/GenBank/DDBJ whole genome shotgun (WGS) entry which is preliminary data.</text>
</comment>
<dbReference type="InterPro" id="IPR023210">
    <property type="entry name" value="NADP_OxRdtase_dom"/>
</dbReference>
<evidence type="ECO:0000259" key="2">
    <source>
        <dbReference type="Pfam" id="PF00248"/>
    </source>
</evidence>
<dbReference type="InterPro" id="IPR050791">
    <property type="entry name" value="Aldo-Keto_reductase"/>
</dbReference>
<dbReference type="GO" id="GO:0016491">
    <property type="term" value="F:oxidoreductase activity"/>
    <property type="evidence" value="ECO:0007669"/>
    <property type="project" value="UniProtKB-KW"/>
</dbReference>
<evidence type="ECO:0000256" key="1">
    <source>
        <dbReference type="ARBA" id="ARBA00023002"/>
    </source>
</evidence>